<gene>
    <name evidence="1" type="ORF">G3446_10465</name>
</gene>
<dbReference type="RefSeq" id="WP_164452779.1">
    <property type="nucleotide sequence ID" value="NZ_JAAIJQ010000025.1"/>
</dbReference>
<dbReference type="InterPro" id="IPR008551">
    <property type="entry name" value="TANGO2"/>
</dbReference>
<dbReference type="PANTHER" id="PTHR17985">
    <property type="entry name" value="SER/THR-RICH PROTEIN T10 IN DGCR REGION"/>
    <property type="match status" value="1"/>
</dbReference>
<proteinExistence type="predicted"/>
<protein>
    <submittedName>
        <fullName evidence="1">NRDE family protein</fullName>
    </submittedName>
</protein>
<dbReference type="Pfam" id="PF05742">
    <property type="entry name" value="TANGO2"/>
    <property type="match status" value="1"/>
</dbReference>
<keyword evidence="2" id="KW-1185">Reference proteome</keyword>
<evidence type="ECO:0000313" key="2">
    <source>
        <dbReference type="Proteomes" id="UP000483379"/>
    </source>
</evidence>
<organism evidence="1 2">
    <name type="scientific">Thiorhodococcus minor</name>
    <dbReference type="NCBI Taxonomy" id="57489"/>
    <lineage>
        <taxon>Bacteria</taxon>
        <taxon>Pseudomonadati</taxon>
        <taxon>Pseudomonadota</taxon>
        <taxon>Gammaproteobacteria</taxon>
        <taxon>Chromatiales</taxon>
        <taxon>Chromatiaceae</taxon>
        <taxon>Thiorhodococcus</taxon>
    </lineage>
</organism>
<name>A0A6M0K127_9GAMM</name>
<dbReference type="EMBL" id="JAAIJQ010000025">
    <property type="protein sequence ID" value="NEV62307.1"/>
    <property type="molecule type" value="Genomic_DNA"/>
</dbReference>
<evidence type="ECO:0000313" key="1">
    <source>
        <dbReference type="EMBL" id="NEV62307.1"/>
    </source>
</evidence>
<sequence length="248" mass="26462">MCTLVLLVRPGHDWPVLIAANRDEMAGRASLPPARHWDDRPEVVAGLDVEAGGSWLGVNDHGVVAAVLNREGALGPMAGKRSRGELVLEALDHAEAGEAARALTDLEPRAYRPFNLVVADPSGAYWLRHAGEGDIDVVAIAAGLHLLSATDLDDPAHPRIAAFAPRFAAAPEPDPERGDWEAWSSLLADPGDPVAAGPDAAMLVERPDGFRTRSSALIAIPAYPGFQHRPIWLHAERGADDEAFRAVM</sequence>
<dbReference type="AlphaFoldDB" id="A0A6M0K127"/>
<comment type="caution">
    <text evidence="1">The sequence shown here is derived from an EMBL/GenBank/DDBJ whole genome shotgun (WGS) entry which is preliminary data.</text>
</comment>
<dbReference type="Proteomes" id="UP000483379">
    <property type="component" value="Unassembled WGS sequence"/>
</dbReference>
<dbReference type="PANTHER" id="PTHR17985:SF8">
    <property type="entry name" value="TRANSPORT AND GOLGI ORGANIZATION PROTEIN 2 HOMOLOG"/>
    <property type="match status" value="1"/>
</dbReference>
<dbReference type="Gene3D" id="3.60.60.10">
    <property type="entry name" value="Penicillin V Acylase, Chain A"/>
    <property type="match status" value="1"/>
</dbReference>
<reference evidence="1 2" key="1">
    <citation type="submission" date="2020-02" db="EMBL/GenBank/DDBJ databases">
        <title>Genome sequences of Thiorhodococcus mannitoliphagus and Thiorhodococcus minor, purple sulfur photosynthetic bacteria in the gammaproteobacterial family, Chromatiaceae.</title>
        <authorList>
            <person name="Aviles F.A."/>
            <person name="Meyer T.E."/>
            <person name="Kyndt J.A."/>
        </authorList>
    </citation>
    <scope>NUCLEOTIDE SEQUENCE [LARGE SCALE GENOMIC DNA]</scope>
    <source>
        <strain evidence="1 2">DSM 11518</strain>
    </source>
</reference>
<accession>A0A6M0K127</accession>